<comment type="caution">
    <text evidence="1">The sequence shown here is derived from an EMBL/GenBank/DDBJ whole genome shotgun (WGS) entry which is preliminary data.</text>
</comment>
<sequence>MESARAIASRFMLSTVAFGLVGCGLSVNTLNTLLPVGPAEVSTEASEAATAPEPLVLPIAAESAPVPPAPTPDSFREAVNRATSAVAIGQSAQSKADWQLAASRWQQAINLMEQVPSNSPNHAQAQTKAQEYKQHLTAAQRRATGSIVPAAALAPAPKAVLPAGLAAQIPIQGRQGGTPIVAVTLKGSSGAQTFPMLFDTGATGTLITAEMAQAVGVTIVGAIQARIADGSVVSLPVGYVDAVELGGLRREQVIVAIGGSYGLLGQDVYGEYGIAIGSHQINLHQ</sequence>
<gene>
    <name evidence="1" type="ORF">NC992_08235</name>
</gene>
<dbReference type="Pfam" id="PF13650">
    <property type="entry name" value="Asp_protease_2"/>
    <property type="match status" value="1"/>
</dbReference>
<evidence type="ECO:0000313" key="1">
    <source>
        <dbReference type="EMBL" id="MEP0946858.1"/>
    </source>
</evidence>
<keyword evidence="2" id="KW-1185">Reference proteome</keyword>
<protein>
    <submittedName>
        <fullName evidence="1">Retroviral-like aspartic protease family protein</fullName>
    </submittedName>
</protein>
<dbReference type="PROSITE" id="PS51257">
    <property type="entry name" value="PROKAR_LIPOPROTEIN"/>
    <property type="match status" value="1"/>
</dbReference>
<accession>A0ABV0K243</accession>
<dbReference type="RefSeq" id="WP_242021297.1">
    <property type="nucleotide sequence ID" value="NZ_JAMPKX010000002.1"/>
</dbReference>
<dbReference type="SUPFAM" id="SSF50630">
    <property type="entry name" value="Acid proteases"/>
    <property type="match status" value="1"/>
</dbReference>
<dbReference type="EMBL" id="JAMPKX010000002">
    <property type="protein sequence ID" value="MEP0946858.1"/>
    <property type="molecule type" value="Genomic_DNA"/>
</dbReference>
<reference evidence="1 2" key="1">
    <citation type="submission" date="2022-04" db="EMBL/GenBank/DDBJ databases">
        <title>Positive selection, recombination, and allopatry shape intraspecific diversity of widespread and dominant cyanobacteria.</title>
        <authorList>
            <person name="Wei J."/>
            <person name="Shu W."/>
            <person name="Hu C."/>
        </authorList>
    </citation>
    <scope>NUCLEOTIDE SEQUENCE [LARGE SCALE GENOMIC DNA]</scope>
    <source>
        <strain evidence="1 2">DQ-A4</strain>
    </source>
</reference>
<dbReference type="InterPro" id="IPR021109">
    <property type="entry name" value="Peptidase_aspartic_dom_sf"/>
</dbReference>
<dbReference type="InterPro" id="IPR034122">
    <property type="entry name" value="Retropepsin-like_bacterial"/>
</dbReference>
<evidence type="ECO:0000313" key="2">
    <source>
        <dbReference type="Proteomes" id="UP001482513"/>
    </source>
</evidence>
<dbReference type="CDD" id="cd05483">
    <property type="entry name" value="retropepsin_like_bacteria"/>
    <property type="match status" value="1"/>
</dbReference>
<dbReference type="Proteomes" id="UP001482513">
    <property type="component" value="Unassembled WGS sequence"/>
</dbReference>
<dbReference type="Gene3D" id="2.40.70.10">
    <property type="entry name" value="Acid Proteases"/>
    <property type="match status" value="1"/>
</dbReference>
<organism evidence="1 2">
    <name type="scientific">Leptolyngbya subtilissima DQ-A4</name>
    <dbReference type="NCBI Taxonomy" id="2933933"/>
    <lineage>
        <taxon>Bacteria</taxon>
        <taxon>Bacillati</taxon>
        <taxon>Cyanobacteriota</taxon>
        <taxon>Cyanophyceae</taxon>
        <taxon>Leptolyngbyales</taxon>
        <taxon>Leptolyngbyaceae</taxon>
        <taxon>Leptolyngbya group</taxon>
        <taxon>Leptolyngbya</taxon>
    </lineage>
</organism>
<proteinExistence type="predicted"/>
<name>A0ABV0K243_9CYAN</name>